<comment type="caution">
    <text evidence="1">The sequence shown here is derived from an EMBL/GenBank/DDBJ whole genome shotgun (WGS) entry which is preliminary data.</text>
</comment>
<accession>L8WR88</accession>
<reference evidence="1 2" key="1">
    <citation type="journal article" date="2013" name="Nat. Commun.">
        <title>The evolution and pathogenic mechanisms of the rice sheath blight pathogen.</title>
        <authorList>
            <person name="Zheng A."/>
            <person name="Lin R."/>
            <person name="Xu L."/>
            <person name="Qin P."/>
            <person name="Tang C."/>
            <person name="Ai P."/>
            <person name="Zhang D."/>
            <person name="Liu Y."/>
            <person name="Sun Z."/>
            <person name="Feng H."/>
            <person name="Wang Y."/>
            <person name="Chen Y."/>
            <person name="Liang X."/>
            <person name="Fu R."/>
            <person name="Li Q."/>
            <person name="Zhang J."/>
            <person name="Yu X."/>
            <person name="Xie Z."/>
            <person name="Ding L."/>
            <person name="Guan P."/>
            <person name="Tang J."/>
            <person name="Liang Y."/>
            <person name="Wang S."/>
            <person name="Deng Q."/>
            <person name="Li S."/>
            <person name="Zhu J."/>
            <person name="Wang L."/>
            <person name="Liu H."/>
            <person name="Li P."/>
        </authorList>
    </citation>
    <scope>NUCLEOTIDE SEQUENCE [LARGE SCALE GENOMIC DNA]</scope>
    <source>
        <strain evidence="2">AG-1 IA</strain>
    </source>
</reference>
<gene>
    <name evidence="1" type="ORF">AG1IA_07098</name>
</gene>
<dbReference type="EMBL" id="AFRT01002010">
    <property type="protein sequence ID" value="ELU38874.1"/>
    <property type="molecule type" value="Genomic_DNA"/>
</dbReference>
<sequence>MYSLRMCHHLYITMSPVMRVFLVRSHSPWRSPTYQHESNQYSTCKVHLDGCHPWVPILARSIKTLKVLRDRPYA</sequence>
<proteinExistence type="predicted"/>
<protein>
    <submittedName>
        <fullName evidence="1">Uncharacterized protein</fullName>
    </submittedName>
</protein>
<dbReference type="AlphaFoldDB" id="L8WR88"/>
<keyword evidence="2" id="KW-1185">Reference proteome</keyword>
<evidence type="ECO:0000313" key="2">
    <source>
        <dbReference type="Proteomes" id="UP000011668"/>
    </source>
</evidence>
<name>L8WR88_THACA</name>
<dbReference type="HOGENOM" id="CLU_2689511_0_0_1"/>
<organism evidence="1 2">
    <name type="scientific">Thanatephorus cucumeris (strain AG1-IA)</name>
    <name type="common">Rice sheath blight fungus</name>
    <name type="synonym">Rhizoctonia solani</name>
    <dbReference type="NCBI Taxonomy" id="983506"/>
    <lineage>
        <taxon>Eukaryota</taxon>
        <taxon>Fungi</taxon>
        <taxon>Dikarya</taxon>
        <taxon>Basidiomycota</taxon>
        <taxon>Agaricomycotina</taxon>
        <taxon>Agaricomycetes</taxon>
        <taxon>Cantharellales</taxon>
        <taxon>Ceratobasidiaceae</taxon>
        <taxon>Rhizoctonia</taxon>
        <taxon>Rhizoctonia solani AG-1</taxon>
    </lineage>
</organism>
<dbReference type="Proteomes" id="UP000011668">
    <property type="component" value="Unassembled WGS sequence"/>
</dbReference>
<evidence type="ECO:0000313" key="1">
    <source>
        <dbReference type="EMBL" id="ELU38874.1"/>
    </source>
</evidence>